<dbReference type="SMART" id="SM01228">
    <property type="entry name" value="GIDA_assoc_3"/>
    <property type="match status" value="1"/>
</dbReference>
<dbReference type="InterPro" id="IPR044920">
    <property type="entry name" value="MnmG_C_subdom_sf"/>
</dbReference>
<evidence type="ECO:0000256" key="9">
    <source>
        <dbReference type="ARBA" id="ARBA00025948"/>
    </source>
</evidence>
<dbReference type="InterPro" id="IPR049312">
    <property type="entry name" value="GIDA_C_N"/>
</dbReference>
<dbReference type="STRING" id="280332.CQ12_23045"/>
<keyword evidence="8 11" id="KW-0520">NAD</keyword>
<keyword evidence="6 11" id="KW-0819">tRNA processing</keyword>
<evidence type="ECO:0000256" key="2">
    <source>
        <dbReference type="ARBA" id="ARBA00003717"/>
    </source>
</evidence>
<dbReference type="Pfam" id="PF13932">
    <property type="entry name" value="SAM_GIDA_C"/>
    <property type="match status" value="1"/>
</dbReference>
<evidence type="ECO:0000256" key="7">
    <source>
        <dbReference type="ARBA" id="ARBA00022827"/>
    </source>
</evidence>
<comment type="caution">
    <text evidence="11">Lacks conserved residue(s) required for the propagation of feature annotation.</text>
</comment>
<evidence type="ECO:0000256" key="6">
    <source>
        <dbReference type="ARBA" id="ARBA00022694"/>
    </source>
</evidence>
<dbReference type="GO" id="GO:0005829">
    <property type="term" value="C:cytosol"/>
    <property type="evidence" value="ECO:0007669"/>
    <property type="project" value="TreeGrafter"/>
</dbReference>
<comment type="function">
    <text evidence="2 11">NAD-binding protein involved in the addition of a carboxymethylaminomethyl (cmnm) group at the wobble position (U34) of certain tRNAs, forming tRNA-cmnm(5)s(2)U34.</text>
</comment>
<dbReference type="RefSeq" id="WP_057834506.1">
    <property type="nucleotide sequence ID" value="NZ_LLXZ01000039.1"/>
</dbReference>
<evidence type="ECO:0000256" key="8">
    <source>
        <dbReference type="ARBA" id="ARBA00023027"/>
    </source>
</evidence>
<dbReference type="EMBL" id="LLXZ01000039">
    <property type="protein sequence ID" value="KRR12118.1"/>
    <property type="molecule type" value="Genomic_DNA"/>
</dbReference>
<dbReference type="SUPFAM" id="SSF51905">
    <property type="entry name" value="FAD/NAD(P)-binding domain"/>
    <property type="match status" value="1"/>
</dbReference>
<dbReference type="NCBIfam" id="TIGR00136">
    <property type="entry name" value="mnmG_gidA"/>
    <property type="match status" value="1"/>
</dbReference>
<evidence type="ECO:0000256" key="1">
    <source>
        <dbReference type="ARBA" id="ARBA00001974"/>
    </source>
</evidence>
<evidence type="ECO:0000313" key="14">
    <source>
        <dbReference type="Proteomes" id="UP000050863"/>
    </source>
</evidence>
<comment type="caution">
    <text evidence="13">The sequence shown here is derived from an EMBL/GenBank/DDBJ whole genome shotgun (WGS) entry which is preliminary data.</text>
</comment>
<sequence>MISQADSFDVIVIGGGHAGCEAASAAARMGAKTALVTHRFATIGAMSCNPAIGGLGKGHLVREVDALDGLMGRVADAGGIQFRMLNRRKGPAVRGPRAQADRKLYAAAMQTVIRETANLSVIEGEADELIVSNGRVRGVRLGDGRELAAGAVVITTGTFLRGLIHLGEKNWPAGRVGEAPAMGLSASFERAGFTLGRLKTGTPPRLDGTSIDWSAVEMQPGDDPPEPFSVMTDRITTPQIQCGITRTTPATHEVIRANVHRSPMYSGQIKSSGPRYCPSIEDKIVRFGDRDGHQIFLEPEGLDDATVYPNGISTSLPEEVQLAILATIPGLGRVKMVRPGYAIEYDHVDPRELEPTLQTRRLPGLFLAGQINGTTGYEEAAAQGIVAGLNAALMAGGADPIVFDRADGYLGVMIDDLVTRGITEPYRMFTSRAEYRLTLRADNADQRLTDKGIALGCVGQARSERHREKMAALEAAKALAKSLAITPNEAAKHGLALNRDGHRRSAFELLAYPDVEWTTLRGIWPELSAIDPSIAVHLEIDAKYDVYLKRQTADVDAFRRDEGLVLTGIDYADVPGLSNEARSKLQAAQPRTVGQAGRLDGLTPAALGILAAYLRREARRKSAKTTA</sequence>
<protein>
    <recommendedName>
        <fullName evidence="4 11">tRNA uridine 5-carboxymethylaminomethyl modification enzyme MnmG</fullName>
    </recommendedName>
    <alternativeName>
        <fullName evidence="10 11">Glucose-inhibited division protein A</fullName>
    </alternativeName>
</protein>
<dbReference type="FunFam" id="1.10.150.570:FF:000001">
    <property type="entry name" value="tRNA uridine 5-carboxymethylaminomethyl modification enzyme MnmG"/>
    <property type="match status" value="1"/>
</dbReference>
<reference evidence="13 14" key="1">
    <citation type="submission" date="2014-03" db="EMBL/GenBank/DDBJ databases">
        <title>Bradyrhizobium valentinum sp. nov., isolated from effective nodules of Lupinus mariae-josephae, a lupine endemic of basic-lime soils in Eastern Spain.</title>
        <authorList>
            <person name="Duran D."/>
            <person name="Rey L."/>
            <person name="Navarro A."/>
            <person name="Busquets A."/>
            <person name="Imperial J."/>
            <person name="Ruiz-Argueso T."/>
        </authorList>
    </citation>
    <scope>NUCLEOTIDE SEQUENCE [LARGE SCALE GENOMIC DNA]</scope>
    <source>
        <strain evidence="13 14">PAC68</strain>
    </source>
</reference>
<dbReference type="Pfam" id="PF21680">
    <property type="entry name" value="GIDA_C_1st"/>
    <property type="match status" value="1"/>
</dbReference>
<dbReference type="FunFam" id="3.50.50.60:FF:000145">
    <property type="entry name" value="tRNA uridine 5-carboxymethylaminomethyl modification enzyme"/>
    <property type="match status" value="1"/>
</dbReference>
<dbReference type="GO" id="GO:0002098">
    <property type="term" value="P:tRNA wobble uridine modification"/>
    <property type="evidence" value="ECO:0007669"/>
    <property type="project" value="InterPro"/>
</dbReference>
<organism evidence="13 14">
    <name type="scientific">Bradyrhizobium jicamae</name>
    <dbReference type="NCBI Taxonomy" id="280332"/>
    <lineage>
        <taxon>Bacteria</taxon>
        <taxon>Pseudomonadati</taxon>
        <taxon>Pseudomonadota</taxon>
        <taxon>Alphaproteobacteria</taxon>
        <taxon>Hyphomicrobiales</taxon>
        <taxon>Nitrobacteraceae</taxon>
        <taxon>Bradyrhizobium</taxon>
    </lineage>
</organism>
<dbReference type="AlphaFoldDB" id="A0A0R3M4W1"/>
<keyword evidence="7 11" id="KW-0274">FAD</keyword>
<gene>
    <name evidence="11" type="primary">mnmG</name>
    <name evidence="11" type="synonym">gidA</name>
    <name evidence="13" type="ORF">CQ12_23045</name>
</gene>
<dbReference type="PROSITE" id="PS01281">
    <property type="entry name" value="GIDA_2"/>
    <property type="match status" value="1"/>
</dbReference>
<comment type="subcellular location">
    <subcellularLocation>
        <location evidence="11">Cytoplasm</location>
    </subcellularLocation>
</comment>
<dbReference type="PANTHER" id="PTHR11806:SF0">
    <property type="entry name" value="PROTEIN MTO1 HOMOLOG, MITOCHONDRIAL"/>
    <property type="match status" value="1"/>
</dbReference>
<dbReference type="HAMAP" id="MF_00129">
    <property type="entry name" value="MnmG_GidA"/>
    <property type="match status" value="1"/>
</dbReference>
<evidence type="ECO:0000256" key="5">
    <source>
        <dbReference type="ARBA" id="ARBA00022630"/>
    </source>
</evidence>
<dbReference type="PROSITE" id="PS01280">
    <property type="entry name" value="GIDA_1"/>
    <property type="match status" value="1"/>
</dbReference>
<dbReference type="GO" id="GO:0050660">
    <property type="term" value="F:flavin adenine dinucleotide binding"/>
    <property type="evidence" value="ECO:0007669"/>
    <property type="project" value="UniProtKB-UniRule"/>
</dbReference>
<keyword evidence="14" id="KW-1185">Reference proteome</keyword>
<accession>A0A0R3M4W1</accession>
<dbReference type="OrthoDB" id="9815560at2"/>
<name>A0A0R3M4W1_9BRAD</name>
<keyword evidence="11" id="KW-0963">Cytoplasm</keyword>
<feature type="binding site" evidence="11">
    <location>
        <begin position="14"/>
        <end position="19"/>
    </location>
    <ligand>
        <name>FAD</name>
        <dbReference type="ChEBI" id="CHEBI:57692"/>
    </ligand>
</feature>
<evidence type="ECO:0000256" key="11">
    <source>
        <dbReference type="HAMAP-Rule" id="MF_00129"/>
    </source>
</evidence>
<dbReference type="Gene3D" id="1.10.150.570">
    <property type="entry name" value="GidA associated domain, C-terminal subdomain"/>
    <property type="match status" value="1"/>
</dbReference>
<dbReference type="PRINTS" id="PR00411">
    <property type="entry name" value="PNDRDTASEI"/>
</dbReference>
<dbReference type="InterPro" id="IPR002218">
    <property type="entry name" value="MnmG-rel"/>
</dbReference>
<evidence type="ECO:0000259" key="12">
    <source>
        <dbReference type="SMART" id="SM01228"/>
    </source>
</evidence>
<dbReference type="InterPro" id="IPR047001">
    <property type="entry name" value="MnmG_C_subdom"/>
</dbReference>
<evidence type="ECO:0000256" key="3">
    <source>
        <dbReference type="ARBA" id="ARBA00007653"/>
    </source>
</evidence>
<evidence type="ECO:0000256" key="10">
    <source>
        <dbReference type="ARBA" id="ARBA00031800"/>
    </source>
</evidence>
<dbReference type="PANTHER" id="PTHR11806">
    <property type="entry name" value="GLUCOSE INHIBITED DIVISION PROTEIN A"/>
    <property type="match status" value="1"/>
</dbReference>
<evidence type="ECO:0000313" key="13">
    <source>
        <dbReference type="EMBL" id="KRR12118.1"/>
    </source>
</evidence>
<dbReference type="Proteomes" id="UP000050863">
    <property type="component" value="Unassembled WGS sequence"/>
</dbReference>
<dbReference type="InterPro" id="IPR026904">
    <property type="entry name" value="MnmG_C"/>
</dbReference>
<dbReference type="GO" id="GO:0030488">
    <property type="term" value="P:tRNA methylation"/>
    <property type="evidence" value="ECO:0007669"/>
    <property type="project" value="TreeGrafter"/>
</dbReference>
<dbReference type="Gene3D" id="3.50.50.60">
    <property type="entry name" value="FAD/NAD(P)-binding domain"/>
    <property type="match status" value="2"/>
</dbReference>
<comment type="subunit">
    <text evidence="9 11">Homodimer. Heterotetramer of two MnmE and two MnmG subunits.</text>
</comment>
<feature type="binding site" evidence="11">
    <location>
        <begin position="273"/>
        <end position="287"/>
    </location>
    <ligand>
        <name>NAD(+)</name>
        <dbReference type="ChEBI" id="CHEBI:57540"/>
    </ligand>
</feature>
<dbReference type="Pfam" id="PF01134">
    <property type="entry name" value="GIDA"/>
    <property type="match status" value="1"/>
</dbReference>
<comment type="similarity">
    <text evidence="3 11">Belongs to the MnmG family.</text>
</comment>
<comment type="cofactor">
    <cofactor evidence="1 11">
        <name>FAD</name>
        <dbReference type="ChEBI" id="CHEBI:57692"/>
    </cofactor>
</comment>
<dbReference type="InterPro" id="IPR020595">
    <property type="entry name" value="MnmG-rel_CS"/>
</dbReference>
<evidence type="ECO:0000256" key="4">
    <source>
        <dbReference type="ARBA" id="ARBA00020461"/>
    </source>
</evidence>
<dbReference type="InterPro" id="IPR004416">
    <property type="entry name" value="MnmG"/>
</dbReference>
<dbReference type="FunFam" id="3.50.50.60:FF:000002">
    <property type="entry name" value="tRNA uridine 5-carboxymethylaminomethyl modification enzyme MnmG"/>
    <property type="match status" value="1"/>
</dbReference>
<proteinExistence type="inferred from homology"/>
<keyword evidence="5 11" id="KW-0285">Flavoprotein</keyword>
<dbReference type="Gene3D" id="1.10.10.1800">
    <property type="entry name" value="tRNA uridine 5-carboxymethylaminomethyl modification enzyme MnmG/GidA"/>
    <property type="match status" value="1"/>
</dbReference>
<dbReference type="InterPro" id="IPR036188">
    <property type="entry name" value="FAD/NAD-bd_sf"/>
</dbReference>
<feature type="domain" description="tRNA uridine 5-carboxymethylaminomethyl modification enzyme C-terminal subdomain" evidence="12">
    <location>
        <begin position="542"/>
        <end position="612"/>
    </location>
</feature>
<dbReference type="InterPro" id="IPR040131">
    <property type="entry name" value="MnmG_N"/>
</dbReference>